<feature type="active site" description="Proton acceptor" evidence="9">
    <location>
        <position position="26"/>
    </location>
</feature>
<dbReference type="NCBIfam" id="TIGR03367">
    <property type="entry name" value="queuosine_QueD"/>
    <property type="match status" value="1"/>
</dbReference>
<dbReference type="Proteomes" id="UP001204445">
    <property type="component" value="Unassembled WGS sequence"/>
</dbReference>
<dbReference type="PANTHER" id="PTHR12589:SF7">
    <property type="entry name" value="6-PYRUVOYL TETRAHYDROBIOPTERIN SYNTHASE"/>
    <property type="match status" value="1"/>
</dbReference>
<comment type="cofactor">
    <cofactor evidence="8 10">
        <name>Zn(2+)</name>
        <dbReference type="ChEBI" id="CHEBI:29105"/>
    </cofactor>
    <text evidence="8 10">Binds 1 zinc ion per subunit.</text>
</comment>
<comment type="caution">
    <text evidence="11">The sequence shown here is derived from an EMBL/GenBank/DDBJ whole genome shotgun (WGS) entry which is preliminary data.</text>
</comment>
<evidence type="ECO:0000256" key="5">
    <source>
        <dbReference type="ARBA" id="ARBA00022833"/>
    </source>
</evidence>
<evidence type="ECO:0000256" key="9">
    <source>
        <dbReference type="PIRSR" id="PIRSR006113-1"/>
    </source>
</evidence>
<evidence type="ECO:0000256" key="8">
    <source>
        <dbReference type="PIRNR" id="PIRNR006113"/>
    </source>
</evidence>
<comment type="pathway">
    <text evidence="1 8">Purine metabolism; 7-cyano-7-deazaguanine biosynthesis.</text>
</comment>
<evidence type="ECO:0000256" key="7">
    <source>
        <dbReference type="ARBA" id="ARBA00048807"/>
    </source>
</evidence>
<dbReference type="GO" id="GO:0008616">
    <property type="term" value="P:tRNA queuosine(34) biosynthetic process"/>
    <property type="evidence" value="ECO:0007669"/>
    <property type="project" value="UniProtKB-KW"/>
</dbReference>
<dbReference type="EC" id="4.-.-.-" evidence="8"/>
<dbReference type="GO" id="GO:0070497">
    <property type="term" value="F:6-carboxytetrahydropterin synthase activity"/>
    <property type="evidence" value="ECO:0007669"/>
    <property type="project" value="UniProtKB-EC"/>
</dbReference>
<evidence type="ECO:0000256" key="10">
    <source>
        <dbReference type="PIRSR" id="PIRSR006113-2"/>
    </source>
</evidence>
<gene>
    <name evidence="11" type="ORF">J2T55_001176</name>
</gene>
<organism evidence="11 12">
    <name type="scientific">Methylohalomonas lacus</name>
    <dbReference type="NCBI Taxonomy" id="398773"/>
    <lineage>
        <taxon>Bacteria</taxon>
        <taxon>Pseudomonadati</taxon>
        <taxon>Pseudomonadota</taxon>
        <taxon>Gammaproteobacteria</taxon>
        <taxon>Methylohalomonadales</taxon>
        <taxon>Methylohalomonadaceae</taxon>
        <taxon>Methylohalomonas</taxon>
    </lineage>
</organism>
<feature type="binding site" evidence="10">
    <location>
        <position position="30"/>
    </location>
    <ligand>
        <name>Zn(2+)</name>
        <dbReference type="ChEBI" id="CHEBI:29105"/>
    </ligand>
</feature>
<feature type="active site" description="Charge relay system" evidence="9">
    <location>
        <position position="109"/>
    </location>
</feature>
<evidence type="ECO:0000256" key="3">
    <source>
        <dbReference type="ARBA" id="ARBA00018141"/>
    </source>
</evidence>
<feature type="active site" description="Charge relay system" evidence="9">
    <location>
        <position position="70"/>
    </location>
</feature>
<reference evidence="11" key="1">
    <citation type="submission" date="2022-08" db="EMBL/GenBank/DDBJ databases">
        <title>Genomic Encyclopedia of Type Strains, Phase III (KMG-III): the genomes of soil and plant-associated and newly described type strains.</title>
        <authorList>
            <person name="Whitman W."/>
        </authorList>
    </citation>
    <scope>NUCLEOTIDE SEQUENCE</scope>
    <source>
        <strain evidence="11">HMT 1</strain>
    </source>
</reference>
<feature type="binding site" evidence="10">
    <location>
        <position position="32"/>
    </location>
    <ligand>
        <name>Zn(2+)</name>
        <dbReference type="ChEBI" id="CHEBI:29105"/>
    </ligand>
</feature>
<accession>A0AAE3L0V9</accession>
<dbReference type="InterPro" id="IPR038418">
    <property type="entry name" value="6-PTP_synth/QueD_sf"/>
</dbReference>
<comment type="catalytic activity">
    <reaction evidence="7 8">
        <text>7,8-dihydroneopterin 3'-triphosphate + H2O = 6-carboxy-5,6,7,8-tetrahydropterin + triphosphate + acetaldehyde + 2 H(+)</text>
        <dbReference type="Rhea" id="RHEA:27966"/>
        <dbReference type="ChEBI" id="CHEBI:15343"/>
        <dbReference type="ChEBI" id="CHEBI:15377"/>
        <dbReference type="ChEBI" id="CHEBI:15378"/>
        <dbReference type="ChEBI" id="CHEBI:18036"/>
        <dbReference type="ChEBI" id="CHEBI:58462"/>
        <dbReference type="ChEBI" id="CHEBI:61032"/>
        <dbReference type="EC" id="4.1.2.50"/>
    </reaction>
</comment>
<keyword evidence="8" id="KW-0671">Queuosine biosynthesis</keyword>
<dbReference type="GO" id="GO:0046872">
    <property type="term" value="F:metal ion binding"/>
    <property type="evidence" value="ECO:0007669"/>
    <property type="project" value="UniProtKB-KW"/>
</dbReference>
<dbReference type="EMBL" id="JANUCT010000006">
    <property type="protein sequence ID" value="MCS3903159.1"/>
    <property type="molecule type" value="Genomic_DNA"/>
</dbReference>
<dbReference type="Pfam" id="PF01242">
    <property type="entry name" value="PTPS"/>
    <property type="match status" value="1"/>
</dbReference>
<evidence type="ECO:0000256" key="6">
    <source>
        <dbReference type="ARBA" id="ARBA00023239"/>
    </source>
</evidence>
<dbReference type="InterPro" id="IPR007115">
    <property type="entry name" value="6-PTP_synth/QueD"/>
</dbReference>
<dbReference type="AlphaFoldDB" id="A0AAE3L0V9"/>
<protein>
    <recommendedName>
        <fullName evidence="3 8">6-carboxy-5,6,7,8-tetrahydropterin synthase</fullName>
        <ecNumber evidence="8">4.-.-.-</ecNumber>
    </recommendedName>
</protein>
<comment type="similarity">
    <text evidence="2 8">Belongs to the PTPS family. QueD subfamily.</text>
</comment>
<proteinExistence type="inferred from homology"/>
<evidence type="ECO:0000256" key="2">
    <source>
        <dbReference type="ARBA" id="ARBA00008900"/>
    </source>
</evidence>
<dbReference type="PIRSF" id="PIRSF006113">
    <property type="entry name" value="PTP_synth"/>
    <property type="match status" value="1"/>
</dbReference>
<name>A0AAE3L0V9_9GAMM</name>
<evidence type="ECO:0000313" key="11">
    <source>
        <dbReference type="EMBL" id="MCS3903159.1"/>
    </source>
</evidence>
<dbReference type="PANTHER" id="PTHR12589">
    <property type="entry name" value="PYRUVOYL TETRAHYDROBIOPTERIN SYNTHASE"/>
    <property type="match status" value="1"/>
</dbReference>
<dbReference type="SUPFAM" id="SSF55620">
    <property type="entry name" value="Tetrahydrobiopterin biosynthesis enzymes-like"/>
    <property type="match status" value="1"/>
</dbReference>
<evidence type="ECO:0000256" key="1">
    <source>
        <dbReference type="ARBA" id="ARBA00005061"/>
    </source>
</evidence>
<sequence>MAIELFREFILESARRLPNLPESHPCAAMHGHTFRIQIHVQGPIQSTTGWVMDFSELDRHVQDLRGELDHRVLNDIAGLENPTTELLARWIWQRLQPTVPGLSRIVIQENQNSGCVYTGES</sequence>
<keyword evidence="12" id="KW-1185">Reference proteome</keyword>
<keyword evidence="6 8" id="KW-0456">Lyase</keyword>
<keyword evidence="5 8" id="KW-0862">Zinc</keyword>
<evidence type="ECO:0000313" key="12">
    <source>
        <dbReference type="Proteomes" id="UP001204445"/>
    </source>
</evidence>
<dbReference type="Gene3D" id="3.30.479.10">
    <property type="entry name" value="6-pyruvoyl tetrahydropterin synthase/QueD"/>
    <property type="match status" value="1"/>
</dbReference>
<evidence type="ECO:0000256" key="4">
    <source>
        <dbReference type="ARBA" id="ARBA00022723"/>
    </source>
</evidence>
<keyword evidence="4 8" id="KW-0479">Metal-binding</keyword>